<dbReference type="AlphaFoldDB" id="A0A834ZVG7"/>
<dbReference type="HAMAP" id="MF_00003">
    <property type="entry name" value="RbfA"/>
    <property type="match status" value="1"/>
</dbReference>
<sequence>MVAKQIMKELSDMLLTDKVLQYAVLPEAPLGADHYLSSLTTISDVKVSTDLQVVKVYVFVFGDERGKEVALAGLKAKAKYVRGELGKRMKLRLTPEIRFIEDESLEIKNEKKNADGEDEGQSDLPQDHKDQDADDPDEGIIYMNVKSEDTSVPVEEKCNQTLSYRNYILVINKNLGFKLRALIVEIGTLGLSLYSGTARMSVDPRAPSTFVQDDASSDAGEDVNMLDGHNKRQSVTPSSSSRRKRNRKSTGDAIADAMLEIAAASKLRATAMMKNDDRFSISKCVKVLDEMQAVDQHLYFLALDLFENPNARETFISLKSERRLTWLQGKCSGPSNILAGMDDSDIELDEMELVAAAAGYYYYSHISKQPCREELHDLDDQPDTQFASMAQEQVASSLRDSIAAAMWNDFINEWGEW</sequence>
<dbReference type="Gene3D" id="3.30.300.20">
    <property type="match status" value="1"/>
</dbReference>
<comment type="caution">
    <text evidence="2">The sequence shown here is derived from an EMBL/GenBank/DDBJ whole genome shotgun (WGS) entry which is preliminary data.</text>
</comment>
<dbReference type="NCBIfam" id="TIGR00082">
    <property type="entry name" value="rbfA"/>
    <property type="match status" value="1"/>
</dbReference>
<protein>
    <submittedName>
        <fullName evidence="2">Uncharacterized protein</fullName>
    </submittedName>
</protein>
<dbReference type="EMBL" id="JABCRI010000002">
    <property type="protein sequence ID" value="KAF8411998.1"/>
    <property type="molecule type" value="Genomic_DNA"/>
</dbReference>
<dbReference type="InterPro" id="IPR015946">
    <property type="entry name" value="KH_dom-like_a/b"/>
</dbReference>
<evidence type="ECO:0000256" key="1">
    <source>
        <dbReference type="SAM" id="MobiDB-lite"/>
    </source>
</evidence>
<gene>
    <name evidence="2" type="ORF">HHK36_004557</name>
</gene>
<dbReference type="PANTHER" id="PTHR33515:SF1">
    <property type="entry name" value="RIBOSOME-BINDING FACTOR A, CHLOROPLASTIC-RELATED"/>
    <property type="match status" value="1"/>
</dbReference>
<dbReference type="OrthoDB" id="1921318at2759"/>
<dbReference type="Proteomes" id="UP000655225">
    <property type="component" value="Unassembled WGS sequence"/>
</dbReference>
<dbReference type="Pfam" id="PF02033">
    <property type="entry name" value="RBFA"/>
    <property type="match status" value="1"/>
</dbReference>
<dbReference type="InterPro" id="IPR000238">
    <property type="entry name" value="RbfA"/>
</dbReference>
<dbReference type="PROSITE" id="PS01319">
    <property type="entry name" value="RBFA"/>
    <property type="match status" value="1"/>
</dbReference>
<dbReference type="InterPro" id="IPR023799">
    <property type="entry name" value="RbfA_dom_sf"/>
</dbReference>
<dbReference type="PANTHER" id="PTHR33515">
    <property type="entry name" value="RIBOSOME-BINDING FACTOR A, CHLOROPLASTIC-RELATED"/>
    <property type="match status" value="1"/>
</dbReference>
<evidence type="ECO:0000313" key="2">
    <source>
        <dbReference type="EMBL" id="KAF8411998.1"/>
    </source>
</evidence>
<keyword evidence="3" id="KW-1185">Reference proteome</keyword>
<dbReference type="InterPro" id="IPR020053">
    <property type="entry name" value="Ribosome-bd_factorA_CS"/>
</dbReference>
<dbReference type="GO" id="GO:0043024">
    <property type="term" value="F:ribosomal small subunit binding"/>
    <property type="evidence" value="ECO:0007669"/>
    <property type="project" value="TreeGrafter"/>
</dbReference>
<dbReference type="GO" id="GO:0006364">
    <property type="term" value="P:rRNA processing"/>
    <property type="evidence" value="ECO:0007669"/>
    <property type="project" value="InterPro"/>
</dbReference>
<evidence type="ECO:0000313" key="3">
    <source>
        <dbReference type="Proteomes" id="UP000655225"/>
    </source>
</evidence>
<proteinExistence type="inferred from homology"/>
<feature type="region of interest" description="Disordered" evidence="1">
    <location>
        <begin position="108"/>
        <end position="137"/>
    </location>
</feature>
<feature type="region of interest" description="Disordered" evidence="1">
    <location>
        <begin position="202"/>
        <end position="250"/>
    </location>
</feature>
<organism evidence="2 3">
    <name type="scientific">Tetracentron sinense</name>
    <name type="common">Spur-leaf</name>
    <dbReference type="NCBI Taxonomy" id="13715"/>
    <lineage>
        <taxon>Eukaryota</taxon>
        <taxon>Viridiplantae</taxon>
        <taxon>Streptophyta</taxon>
        <taxon>Embryophyta</taxon>
        <taxon>Tracheophyta</taxon>
        <taxon>Spermatophyta</taxon>
        <taxon>Magnoliopsida</taxon>
        <taxon>Trochodendrales</taxon>
        <taxon>Trochodendraceae</taxon>
        <taxon>Tetracentron</taxon>
    </lineage>
</organism>
<name>A0A834ZVG7_TETSI</name>
<accession>A0A834ZVG7</accession>
<reference evidence="2 3" key="1">
    <citation type="submission" date="2020-04" db="EMBL/GenBank/DDBJ databases">
        <title>Plant Genome Project.</title>
        <authorList>
            <person name="Zhang R.-G."/>
        </authorList>
    </citation>
    <scope>NUCLEOTIDE SEQUENCE [LARGE SCALE GENOMIC DNA]</scope>
    <source>
        <strain evidence="2">YNK0</strain>
        <tissue evidence="2">Leaf</tissue>
    </source>
</reference>
<dbReference type="SUPFAM" id="SSF89919">
    <property type="entry name" value="Ribosome-binding factor A, RbfA"/>
    <property type="match status" value="1"/>
</dbReference>